<dbReference type="PROSITE" id="PS50252">
    <property type="entry name" value="TBOX_3"/>
    <property type="match status" value="1"/>
</dbReference>
<dbReference type="GO" id="GO:0005634">
    <property type="term" value="C:nucleus"/>
    <property type="evidence" value="ECO:0007669"/>
    <property type="project" value="UniProtKB-SubCell"/>
</dbReference>
<evidence type="ECO:0000259" key="2">
    <source>
        <dbReference type="PROSITE" id="PS50252"/>
    </source>
</evidence>
<keyword evidence="1" id="KW-0539">Nucleus</keyword>
<evidence type="ECO:0000313" key="3">
    <source>
        <dbReference type="Proteomes" id="UP000036681"/>
    </source>
</evidence>
<dbReference type="Proteomes" id="UP000036681">
    <property type="component" value="Unplaced"/>
</dbReference>
<dbReference type="PANTHER" id="PTHR31043:SF3">
    <property type="entry name" value="NEPHROCYSTIN-4"/>
    <property type="match status" value="1"/>
</dbReference>
<dbReference type="Pfam" id="PF26015">
    <property type="entry name" value="Ig_NPH4_3rd"/>
    <property type="match status" value="1"/>
</dbReference>
<dbReference type="InterPro" id="IPR058686">
    <property type="entry name" value="Ig_NPHP4_3rd"/>
</dbReference>
<proteinExistence type="predicted"/>
<dbReference type="InterPro" id="IPR029775">
    <property type="entry name" value="NPHP4"/>
</dbReference>
<accession>A0A9J2PFR8</accession>
<dbReference type="InterPro" id="IPR046360">
    <property type="entry name" value="T-box_DNA-bd"/>
</dbReference>
<dbReference type="GO" id="GO:0097546">
    <property type="term" value="C:ciliary base"/>
    <property type="evidence" value="ECO:0007669"/>
    <property type="project" value="TreeGrafter"/>
</dbReference>
<dbReference type="InterPro" id="IPR058765">
    <property type="entry name" value="NPHP4_C2-like"/>
</dbReference>
<dbReference type="GO" id="GO:1904491">
    <property type="term" value="P:protein localization to ciliary transition zone"/>
    <property type="evidence" value="ECO:0007669"/>
    <property type="project" value="TreeGrafter"/>
</dbReference>
<organism evidence="3 4">
    <name type="scientific">Ascaris lumbricoides</name>
    <name type="common">Giant roundworm</name>
    <dbReference type="NCBI Taxonomy" id="6252"/>
    <lineage>
        <taxon>Eukaryota</taxon>
        <taxon>Metazoa</taxon>
        <taxon>Ecdysozoa</taxon>
        <taxon>Nematoda</taxon>
        <taxon>Chromadorea</taxon>
        <taxon>Rhabditida</taxon>
        <taxon>Spirurina</taxon>
        <taxon>Ascaridomorpha</taxon>
        <taxon>Ascaridoidea</taxon>
        <taxon>Ascarididae</taxon>
        <taxon>Ascaris</taxon>
    </lineage>
</organism>
<dbReference type="GO" id="GO:0097730">
    <property type="term" value="C:non-motile cilium"/>
    <property type="evidence" value="ECO:0007669"/>
    <property type="project" value="InterPro"/>
</dbReference>
<dbReference type="InterPro" id="IPR058685">
    <property type="entry name" value="Ig_NPHP4_4th"/>
</dbReference>
<dbReference type="GO" id="GO:0036064">
    <property type="term" value="C:ciliary basal body"/>
    <property type="evidence" value="ECO:0007669"/>
    <property type="project" value="TreeGrafter"/>
</dbReference>
<sequence length="1459" mass="165626">MAATLSSQYAPSRMGVGVMASSGWYQLMQLTRCVPPRRSPPPHPDTTSPYALAIGVMASSGWYQLMQLTRCVPPRRSPPPHPDTTSPYALAIGYAEFTNLKLGVYYRLHIYFYDKASKGFFGRPYYGEWIRSESNTVDLSDVLFFHSPIKDEDVVIVVELVESENPASHEDNLYTLAWTITPLFSIGKPITDFSTADFHMHISRLQLYYGSPKLLFFMSDMTRMSESLRKAGGVLELCLQTHQRMMKAIDFLPEFCIVSAQEIIPGLQKSEGYPQLVDANLEPTSPCILEDLSVSFGPHAEKLEMMFIELLNNDRLYRANKSPVDKDVVPMQVLERRLRIGIHNGFTYVEEPQCFHLSSLDEHITGTHSLRRKARPMSHSSLDLRSEDDTLFVRNNVSLKKLVADPLFAVVFVLDYLVGVKAYDNFIVREPAVMKFNGDVNNAKNFIVREPAVMKFNGDVSNAKGTVSSSQSVMLAWGAWCPFANEHTPERITVPLTGGPRINPDETLCFKNLLRWRGDLSGNTPFGQLMPRIHIRFLHSLIKRVRPRINPDETLCFKNLLRWRGDLSANTPFGQLMPRIHIRFLHSLIKRSKSEAGNLNMGNAGDLRVNEWIRKSDIQPLDEMTESAKKIVEQPLPVPKPSKERQPLILPPIPFPRASLAGDASIGKGCETIKRFIEKQKSKEADNILNSIRAARISSIPHATFTKLMQTNFTPIFDRNGDKPIYIDTDNLKKPNINIELNDRLNTNEVIIQFLAIVDVGSAVSHTNLPQSVFFTMNFYRFQQITSERLLVYHGDDRETQNQPCILKRVGNDGKLIEIQGNGFTVKYTIDRNSIPDGEEDDFISYLLLNNLAIDVWDADSLLPRGCANLPLNCLMRQGREAVQTNLQVPIVESALPSPAQINFVLLMRIANVGHPSTKNLTHSRTSAIVSRRLNRLGQNDVDSYKIRAKPLSPIHETAMQRFMAAQKLDIKLRYEEIFNEDSLRRIQDFRNGQTAQKNLVTKGSLKRFIFHQELEAYKKLRNESKASKLLKAVFKAITTEHRIFPSFGEVHFFEFFLQNTQPEPINVIVEITEPTLSVVLDNEAWDFFKRSNDIHSPIERDLFNVTTGVDGDREVRIFLKAMEAVFVPFKYDAFILSKERKNSQVKVVFKKCDTGEPIAIIDLIAEIRADIIDQSFRFIHEAEKRFSRIIHISGTRDNRPVLSTRCSDASALVTIKNGSDGSQDLLITCYSDTSASLRSFLVFLYGDKYAYRLIAVWAVHLHCALPININAIQAQLVKFSLILKTDSNDRLVQLFSPSSQIVFTPSQPFLTSNARLHEITAHFTPYSTGEKAFLIAAVDTRSHQLLKQWILLANVEPPNIVKSFHIDIHLNCTETKMITLNNEYNIARTYRIISSRPELVRVNDEIVCLEARSSVDVSITFLPLTRPLSVEVVLFISNAENDLQEEAYLLSVNYYSDD</sequence>
<dbReference type="GO" id="GO:0045893">
    <property type="term" value="P:positive regulation of DNA-templated transcription"/>
    <property type="evidence" value="ECO:0007669"/>
    <property type="project" value="InterPro"/>
</dbReference>
<name>A0A9J2PFR8_ASCLU</name>
<dbReference type="InterPro" id="IPR058687">
    <property type="entry name" value="Ig_NPHP4_1st"/>
</dbReference>
<dbReference type="GO" id="GO:0090090">
    <property type="term" value="P:negative regulation of canonical Wnt signaling pathway"/>
    <property type="evidence" value="ECO:0007669"/>
    <property type="project" value="InterPro"/>
</dbReference>
<dbReference type="Pfam" id="PF26190">
    <property type="entry name" value="Ig_NPHP4_1st"/>
    <property type="match status" value="1"/>
</dbReference>
<dbReference type="Pfam" id="PF26187">
    <property type="entry name" value="Ig_NPHP4_4th"/>
    <property type="match status" value="1"/>
</dbReference>
<evidence type="ECO:0000313" key="4">
    <source>
        <dbReference type="WBParaSite" id="ALUE_0000846101-mRNA-1"/>
    </source>
</evidence>
<dbReference type="PANTHER" id="PTHR31043">
    <property type="entry name" value="NEPHROCYSTIN-4"/>
    <property type="match status" value="1"/>
</dbReference>
<dbReference type="GO" id="GO:0035869">
    <property type="term" value="C:ciliary transition zone"/>
    <property type="evidence" value="ECO:0007669"/>
    <property type="project" value="TreeGrafter"/>
</dbReference>
<protein>
    <submittedName>
        <fullName evidence="4">T-box domain-containing protein</fullName>
    </submittedName>
</protein>
<dbReference type="WBParaSite" id="ALUE_0000846101-mRNA-1">
    <property type="protein sequence ID" value="ALUE_0000846101-mRNA-1"/>
    <property type="gene ID" value="ALUE_0000846101"/>
</dbReference>
<dbReference type="Pfam" id="PF26186">
    <property type="entry name" value="NPHP4_C2_3rd"/>
    <property type="match status" value="1"/>
</dbReference>
<keyword evidence="3" id="KW-1185">Reference proteome</keyword>
<evidence type="ECO:0000256" key="1">
    <source>
        <dbReference type="PROSITE-ProRule" id="PRU00201"/>
    </source>
</evidence>
<dbReference type="GO" id="GO:0003677">
    <property type="term" value="F:DNA binding"/>
    <property type="evidence" value="ECO:0007669"/>
    <property type="project" value="UniProtKB-UniRule"/>
</dbReference>
<reference evidence="4" key="1">
    <citation type="submission" date="2023-03" db="UniProtKB">
        <authorList>
            <consortium name="WormBaseParasite"/>
        </authorList>
    </citation>
    <scope>IDENTIFICATION</scope>
</reference>
<comment type="caution">
    <text evidence="1">Lacks conserved residue(s) required for the propagation of feature annotation.</text>
</comment>
<comment type="subcellular location">
    <subcellularLocation>
        <location evidence="1">Nucleus</location>
    </subcellularLocation>
</comment>
<dbReference type="GO" id="GO:0003700">
    <property type="term" value="F:DNA-binding transcription factor activity"/>
    <property type="evidence" value="ECO:0007669"/>
    <property type="project" value="InterPro"/>
</dbReference>
<keyword evidence="1" id="KW-0238">DNA-binding</keyword>
<feature type="domain" description="T-box" evidence="2">
    <location>
        <begin position="704"/>
        <end position="790"/>
    </location>
</feature>